<name>A0ABV9K1I4_9BACI</name>
<evidence type="ECO:0000256" key="1">
    <source>
        <dbReference type="SAM" id="Phobius"/>
    </source>
</evidence>
<keyword evidence="1" id="KW-0472">Membrane</keyword>
<evidence type="ECO:0008006" key="4">
    <source>
        <dbReference type="Google" id="ProtNLM"/>
    </source>
</evidence>
<dbReference type="RefSeq" id="WP_289585207.1">
    <property type="nucleotide sequence ID" value="NZ_JBHSFT010000044.1"/>
</dbReference>
<reference evidence="3" key="1">
    <citation type="journal article" date="2019" name="Int. J. Syst. Evol. Microbiol.">
        <title>The Global Catalogue of Microorganisms (GCM) 10K type strain sequencing project: providing services to taxonomists for standard genome sequencing and annotation.</title>
        <authorList>
            <consortium name="The Broad Institute Genomics Platform"/>
            <consortium name="The Broad Institute Genome Sequencing Center for Infectious Disease"/>
            <person name="Wu L."/>
            <person name="Ma J."/>
        </authorList>
    </citation>
    <scope>NUCLEOTIDE SEQUENCE [LARGE SCALE GENOMIC DNA]</scope>
    <source>
        <strain evidence="3">CCUG 37257</strain>
    </source>
</reference>
<keyword evidence="3" id="KW-1185">Reference proteome</keyword>
<comment type="caution">
    <text evidence="2">The sequence shown here is derived from an EMBL/GenBank/DDBJ whole genome shotgun (WGS) entry which is preliminary data.</text>
</comment>
<dbReference type="Pfam" id="PF26328">
    <property type="entry name" value="YolC_YozM"/>
    <property type="match status" value="1"/>
</dbReference>
<keyword evidence="1" id="KW-1133">Transmembrane helix</keyword>
<dbReference type="EMBL" id="JBHSFT010000044">
    <property type="protein sequence ID" value="MFC4663728.1"/>
    <property type="molecule type" value="Genomic_DNA"/>
</dbReference>
<sequence length="177" mass="20645">MKKKIIIFSGILLFIVIITIFSNNFSLEEREEDEIIAEEILDYTFENYDIHAASSGHDDGENPVLFFDINPDTVDIEEFHSDILDKLKQYDLADKYTIEIEQTSTEEARLEILEMNITEMVQNYLKENGMDQNVTYAANIDENLHINLTIRDGANIDKEELEKIMDEFFDFEVSVEE</sequence>
<keyword evidence="1" id="KW-0812">Transmembrane</keyword>
<accession>A0ABV9K1I4</accession>
<protein>
    <recommendedName>
        <fullName evidence="4">Stage III sporulation protein AH</fullName>
    </recommendedName>
</protein>
<proteinExistence type="predicted"/>
<evidence type="ECO:0000313" key="2">
    <source>
        <dbReference type="EMBL" id="MFC4663728.1"/>
    </source>
</evidence>
<evidence type="ECO:0000313" key="3">
    <source>
        <dbReference type="Proteomes" id="UP001595988"/>
    </source>
</evidence>
<dbReference type="InterPro" id="IPR058995">
    <property type="entry name" value="YolC/YozM-like"/>
</dbReference>
<feature type="transmembrane region" description="Helical" evidence="1">
    <location>
        <begin position="5"/>
        <end position="22"/>
    </location>
</feature>
<gene>
    <name evidence="2" type="ORF">ACFO3P_16240</name>
</gene>
<organism evidence="2 3">
    <name type="scientific">Oceanobacillus aidingensis</name>
    <dbReference type="NCBI Taxonomy" id="645964"/>
    <lineage>
        <taxon>Bacteria</taxon>
        <taxon>Bacillati</taxon>
        <taxon>Bacillota</taxon>
        <taxon>Bacilli</taxon>
        <taxon>Bacillales</taxon>
        <taxon>Bacillaceae</taxon>
        <taxon>Oceanobacillus</taxon>
    </lineage>
</organism>
<dbReference type="Proteomes" id="UP001595988">
    <property type="component" value="Unassembled WGS sequence"/>
</dbReference>